<accession>A0A1D3JCT1</accession>
<organism evidence="4 5">
    <name type="scientific">Plasmodium ovale</name>
    <name type="common">malaria parasite P. ovale</name>
    <dbReference type="NCBI Taxonomy" id="36330"/>
    <lineage>
        <taxon>Eukaryota</taxon>
        <taxon>Sar</taxon>
        <taxon>Alveolata</taxon>
        <taxon>Apicomplexa</taxon>
        <taxon>Aconoidasida</taxon>
        <taxon>Haemosporida</taxon>
        <taxon>Plasmodiidae</taxon>
        <taxon>Plasmodium</taxon>
        <taxon>Plasmodium (Plasmodium)</taxon>
    </lineage>
</organism>
<protein>
    <submittedName>
        <fullName evidence="4">Uncharacterized protein</fullName>
    </submittedName>
</protein>
<sequence>MIHKQIFLFGIHLGLLLLPWQHNNTFQNSSTRNGTLQLTFIRSLAHLDASIFIQKEILDSKLLNDEREIDRLQKHKLLMDQMERENERMEKLVKHKLLEDKRKEDKLLKKEIERDNFLRSVILKIIKDEATKYGIDEFELLDKIRGDKLLKRDIEKDKLLKKEIERDKMLRSAILKNIRDEATRYGIDAHELLDKIKRDKLLKREIEKDRLLKTEIERNKILRSVILNIIKDEATKHGIDEFEVLDKIKGCDLLKKEIEKEKLLQKEIERDQMLRSAILRNIRDEATRYGIDEFELLDKIKGDKLLKREIEKDKLLKKEIERDKTLRSVILKNVNVKGNDANKYVIEEFKLLENPKRGDKPIEGKPHRDKLLKNIILKNVTVRDQAENNEIKEFELLKDEIKNGQLLIGKKLKDEIEKVQELTQRLLNDEMEKVELLRDKLLHDEIEKVEYLKDKLLKDNEDKVEMLMDKLLEDKIIKDKIEIDGLTKIECLIYLIDNMNISSKKKLKIRKLLYMYMDSNDPFEQVEIYDDIKDYIIRESPTKCLNKYLNILKIRQSVNYIRKTKVWRVVTNNRVLVYIRRYIIFDLIIFIFTHQIAQTHIYVLPILVVILIIIYFIVRFRKGLSSIFRKSKNKCKELIEKENKKKKTNKMKLFNKRIIPNDSHIHTNIVRYY</sequence>
<dbReference type="OrthoDB" id="372866at2759"/>
<evidence type="ECO:0000256" key="2">
    <source>
        <dbReference type="SAM" id="Phobius"/>
    </source>
</evidence>
<keyword evidence="2" id="KW-0472">Membrane</keyword>
<reference evidence="4 5" key="1">
    <citation type="submission" date="2016-06" db="EMBL/GenBank/DDBJ databases">
        <authorList>
            <consortium name="Pathogen Informatics"/>
        </authorList>
    </citation>
    <scope>NUCLEOTIDE SEQUENCE [LARGE SCALE GENOMIC DNA]</scope>
    <source>
        <strain evidence="4">PocGH01</strain>
    </source>
</reference>
<feature type="transmembrane region" description="Helical" evidence="2">
    <location>
        <begin position="601"/>
        <end position="620"/>
    </location>
</feature>
<feature type="coiled-coil region" evidence="1">
    <location>
        <begin position="55"/>
        <end position="99"/>
    </location>
</feature>
<keyword evidence="2" id="KW-1133">Transmembrane helix</keyword>
<evidence type="ECO:0000256" key="1">
    <source>
        <dbReference type="SAM" id="Coils"/>
    </source>
</evidence>
<dbReference type="Proteomes" id="UP000242942">
    <property type="component" value="Unassembled WGS sequence"/>
</dbReference>
<keyword evidence="5" id="KW-1185">Reference proteome</keyword>
<feature type="coiled-coil region" evidence="1">
    <location>
        <begin position="409"/>
        <end position="439"/>
    </location>
</feature>
<dbReference type="VEuPathDB" id="PlasmoDB:POWCR01_000038600"/>
<proteinExistence type="predicted"/>
<feature type="signal peptide" evidence="3">
    <location>
        <begin position="1"/>
        <end position="25"/>
    </location>
</feature>
<keyword evidence="2" id="KW-0812">Transmembrane</keyword>
<dbReference type="AlphaFoldDB" id="A0A1D3JCT1"/>
<dbReference type="EMBL" id="FLRI01000128">
    <property type="protein sequence ID" value="SBT83513.1"/>
    <property type="molecule type" value="Genomic_DNA"/>
</dbReference>
<keyword evidence="3" id="KW-0732">Signal</keyword>
<gene>
    <name evidence="4" type="primary">PocGH01_00126900</name>
    <name evidence="4" type="ORF">POCGH01_00126900</name>
</gene>
<evidence type="ECO:0000313" key="4">
    <source>
        <dbReference type="EMBL" id="SBT83513.1"/>
    </source>
</evidence>
<name>A0A1D3JCT1_PLAOA</name>
<evidence type="ECO:0000256" key="3">
    <source>
        <dbReference type="SAM" id="SignalP"/>
    </source>
</evidence>
<feature type="chain" id="PRO_5008915686" evidence="3">
    <location>
        <begin position="26"/>
        <end position="673"/>
    </location>
</feature>
<evidence type="ECO:0000313" key="5">
    <source>
        <dbReference type="Proteomes" id="UP000242942"/>
    </source>
</evidence>
<dbReference type="VEuPathDB" id="PlasmoDB:PocGH01_00126900"/>
<keyword evidence="1" id="KW-0175">Coiled coil</keyword>